<reference evidence="1 2" key="1">
    <citation type="submission" date="2018-11" db="EMBL/GenBank/DDBJ databases">
        <authorList>
            <consortium name="Pathogen Informatics"/>
        </authorList>
    </citation>
    <scope>NUCLEOTIDE SEQUENCE [LARGE SCALE GENOMIC DNA]</scope>
</reference>
<organism evidence="1 2">
    <name type="scientific">Dibothriocephalus latus</name>
    <name type="common">Fish tapeworm</name>
    <name type="synonym">Diphyllobothrium latum</name>
    <dbReference type="NCBI Taxonomy" id="60516"/>
    <lineage>
        <taxon>Eukaryota</taxon>
        <taxon>Metazoa</taxon>
        <taxon>Spiralia</taxon>
        <taxon>Lophotrochozoa</taxon>
        <taxon>Platyhelminthes</taxon>
        <taxon>Cestoda</taxon>
        <taxon>Eucestoda</taxon>
        <taxon>Diphyllobothriidea</taxon>
        <taxon>Diphyllobothriidae</taxon>
        <taxon>Dibothriocephalus</taxon>
    </lineage>
</organism>
<evidence type="ECO:0000313" key="2">
    <source>
        <dbReference type="Proteomes" id="UP000281553"/>
    </source>
</evidence>
<dbReference type="AlphaFoldDB" id="A0A3P7L128"/>
<name>A0A3P7L128_DIBLA</name>
<gene>
    <name evidence="1" type="ORF">DILT_LOCUS6245</name>
</gene>
<keyword evidence="2" id="KW-1185">Reference proteome</keyword>
<accession>A0A3P7L128</accession>
<dbReference type="EMBL" id="UYRU01049098">
    <property type="protein sequence ID" value="VDN10414.1"/>
    <property type="molecule type" value="Genomic_DNA"/>
</dbReference>
<protein>
    <submittedName>
        <fullName evidence="1">Uncharacterized protein</fullName>
    </submittedName>
</protein>
<sequence>MIAVRSDNLCGVRRLPVDLRFHVAVGSSHDEYLEEGQLLILYFFPSEFYIWDHRVEGTTENLQRVSSDDNERVVNVTTTKDQGL</sequence>
<evidence type="ECO:0000313" key="1">
    <source>
        <dbReference type="EMBL" id="VDN10414.1"/>
    </source>
</evidence>
<dbReference type="Proteomes" id="UP000281553">
    <property type="component" value="Unassembled WGS sequence"/>
</dbReference>
<proteinExistence type="predicted"/>